<proteinExistence type="predicted"/>
<gene>
    <name evidence="1" type="ORF">DNK47_02300</name>
</gene>
<comment type="caution">
    <text evidence="1">The sequence shown here is derived from an EMBL/GenBank/DDBJ whole genome shotgun (WGS) entry which is preliminary data.</text>
</comment>
<accession>A0A328PJE8</accession>
<organism evidence="1 2">
    <name type="scientific">Mycoplasma wenyonii</name>
    <dbReference type="NCBI Taxonomy" id="65123"/>
    <lineage>
        <taxon>Bacteria</taxon>
        <taxon>Bacillati</taxon>
        <taxon>Mycoplasmatota</taxon>
        <taxon>Mollicutes</taxon>
        <taxon>Mycoplasmataceae</taxon>
        <taxon>Mycoplasma</taxon>
    </lineage>
</organism>
<evidence type="ECO:0000313" key="2">
    <source>
        <dbReference type="Proteomes" id="UP000249762"/>
    </source>
</evidence>
<sequence>MLLGLLGKFSGITLLGGAVFGGVSLAKTQSSSSSVSSKTTSSSPESSGKVRLSNLEEYKKNCQVLMSLTKDEDEITRHVFVCKVFENNSAKDIGVYLYKDQSTPIKKIESLSYQVPERNTIGTVTFKYQGSGEDSQSQEDMRISQNSNWDKLHGVKLEEKCFVDWSNDYKRMDFRDTEFFWVLKSVSQSIGLDSEEY</sequence>
<dbReference type="RefSeq" id="WP_112665575.1">
    <property type="nucleotide sequence ID" value="NZ_QKVO01000009.1"/>
</dbReference>
<name>A0A328PJE8_9MOLU</name>
<evidence type="ECO:0000313" key="1">
    <source>
        <dbReference type="EMBL" id="RAO94952.1"/>
    </source>
</evidence>
<keyword evidence="2" id="KW-1185">Reference proteome</keyword>
<reference evidence="2" key="1">
    <citation type="submission" date="2018-06" db="EMBL/GenBank/DDBJ databases">
        <authorList>
            <person name="Martinez Ocampo F."/>
            <person name="Quiroz Castaneda R.E."/>
            <person name="Rojas Lopez X."/>
        </authorList>
    </citation>
    <scope>NUCLEOTIDE SEQUENCE [LARGE SCALE GENOMIC DNA]</scope>
    <source>
        <strain evidence="2">INIFAP02</strain>
    </source>
</reference>
<dbReference type="EMBL" id="QKVO01000009">
    <property type="protein sequence ID" value="RAO94952.1"/>
    <property type="molecule type" value="Genomic_DNA"/>
</dbReference>
<protein>
    <submittedName>
        <fullName evidence="1">Uncharacterized protein</fullName>
    </submittedName>
</protein>
<dbReference type="Proteomes" id="UP000249762">
    <property type="component" value="Unassembled WGS sequence"/>
</dbReference>
<dbReference type="AlphaFoldDB" id="A0A328PJE8"/>